<evidence type="ECO:0000313" key="2">
    <source>
        <dbReference type="EMBL" id="CAE1311557.1"/>
    </source>
</evidence>
<dbReference type="EMBL" id="CAHIKZ030004506">
    <property type="protein sequence ID" value="CAE1311557.1"/>
    <property type="molecule type" value="Genomic_DNA"/>
</dbReference>
<proteinExistence type="predicted"/>
<dbReference type="AlphaFoldDB" id="A0A812DZS5"/>
<keyword evidence="1" id="KW-0812">Transmembrane</keyword>
<feature type="transmembrane region" description="Helical" evidence="1">
    <location>
        <begin position="12"/>
        <end position="30"/>
    </location>
</feature>
<evidence type="ECO:0000256" key="1">
    <source>
        <dbReference type="SAM" id="Phobius"/>
    </source>
</evidence>
<protein>
    <submittedName>
        <fullName evidence="2">Uncharacterized protein</fullName>
    </submittedName>
</protein>
<keyword evidence="1" id="KW-1133">Transmembrane helix</keyword>
<dbReference type="Proteomes" id="UP000597762">
    <property type="component" value="Unassembled WGS sequence"/>
</dbReference>
<accession>A0A812DZS5</accession>
<name>A0A812DZS5_ACAPH</name>
<feature type="transmembrane region" description="Helical" evidence="1">
    <location>
        <begin position="78"/>
        <end position="96"/>
    </location>
</feature>
<feature type="transmembrane region" description="Helical" evidence="1">
    <location>
        <begin position="156"/>
        <end position="174"/>
    </location>
</feature>
<evidence type="ECO:0000313" key="3">
    <source>
        <dbReference type="Proteomes" id="UP000597762"/>
    </source>
</evidence>
<keyword evidence="1" id="KW-0472">Membrane</keyword>
<feature type="transmembrane region" description="Helical" evidence="1">
    <location>
        <begin position="36"/>
        <end position="57"/>
    </location>
</feature>
<sequence>MIGPLSSAASQGGRFFFILQALFLASTSFARGGAVSSFLACSYSFLPSFHATLIFNYRLNSLRSLSRLTLTQYFRNTNLLFSFCFSSFSILPYHRLFLSPFPLLRCIYILSFNIHIKLLINDTPSTKFCHPPPLSLFFFLSLSLFCRLRRNFSCPLISMSLLFLFFLFLNLGLLTHISQIQTRDWPPSPSAPVSPFL</sequence>
<organism evidence="2 3">
    <name type="scientific">Acanthosepion pharaonis</name>
    <name type="common">Pharaoh cuttlefish</name>
    <name type="synonym">Sepia pharaonis</name>
    <dbReference type="NCBI Taxonomy" id="158019"/>
    <lineage>
        <taxon>Eukaryota</taxon>
        <taxon>Metazoa</taxon>
        <taxon>Spiralia</taxon>
        <taxon>Lophotrochozoa</taxon>
        <taxon>Mollusca</taxon>
        <taxon>Cephalopoda</taxon>
        <taxon>Coleoidea</taxon>
        <taxon>Decapodiformes</taxon>
        <taxon>Sepiida</taxon>
        <taxon>Sepiina</taxon>
        <taxon>Sepiidae</taxon>
        <taxon>Acanthosepion</taxon>
    </lineage>
</organism>
<gene>
    <name evidence="2" type="ORF">SPHA_62947</name>
</gene>
<keyword evidence="3" id="KW-1185">Reference proteome</keyword>
<comment type="caution">
    <text evidence="2">The sequence shown here is derived from an EMBL/GenBank/DDBJ whole genome shotgun (WGS) entry which is preliminary data.</text>
</comment>
<reference evidence="2" key="1">
    <citation type="submission" date="2021-01" db="EMBL/GenBank/DDBJ databases">
        <authorList>
            <person name="Li R."/>
            <person name="Bekaert M."/>
        </authorList>
    </citation>
    <scope>NUCLEOTIDE SEQUENCE</scope>
    <source>
        <strain evidence="2">Farmed</strain>
    </source>
</reference>